<dbReference type="CDD" id="cd00082">
    <property type="entry name" value="HisKA"/>
    <property type="match status" value="1"/>
</dbReference>
<dbReference type="SMART" id="SM00091">
    <property type="entry name" value="PAS"/>
    <property type="match status" value="2"/>
</dbReference>
<accession>A0A4Z0BQB8</accession>
<reference evidence="10 11" key="1">
    <citation type="submission" date="2019-03" db="EMBL/GenBank/DDBJ databases">
        <title>Ramlibacter henchirensis DSM 14656, whole genome shotgun sequence.</title>
        <authorList>
            <person name="Zhang X."/>
            <person name="Feng G."/>
            <person name="Zhu H."/>
        </authorList>
    </citation>
    <scope>NUCLEOTIDE SEQUENCE [LARGE SCALE GENOMIC DNA]</scope>
    <source>
        <strain evidence="10 11">DSM 14656</strain>
    </source>
</reference>
<evidence type="ECO:0000259" key="8">
    <source>
        <dbReference type="PROSITE" id="PS50112"/>
    </source>
</evidence>
<dbReference type="InterPro" id="IPR036097">
    <property type="entry name" value="HisK_dim/P_sf"/>
</dbReference>
<dbReference type="InterPro" id="IPR003594">
    <property type="entry name" value="HATPase_dom"/>
</dbReference>
<dbReference type="PANTHER" id="PTHR43047:SF72">
    <property type="entry name" value="OSMOSENSING HISTIDINE PROTEIN KINASE SLN1"/>
    <property type="match status" value="1"/>
</dbReference>
<dbReference type="GO" id="GO:0000155">
    <property type="term" value="F:phosphorelay sensor kinase activity"/>
    <property type="evidence" value="ECO:0007669"/>
    <property type="project" value="InterPro"/>
</dbReference>
<keyword evidence="4" id="KW-0808">Transferase</keyword>
<keyword evidence="3" id="KW-0597">Phosphoprotein</keyword>
<dbReference type="GO" id="GO:0005886">
    <property type="term" value="C:plasma membrane"/>
    <property type="evidence" value="ECO:0007669"/>
    <property type="project" value="TreeGrafter"/>
</dbReference>
<keyword evidence="5" id="KW-0418">Kinase</keyword>
<keyword evidence="11" id="KW-1185">Reference proteome</keyword>
<feature type="domain" description="PAC" evidence="9">
    <location>
        <begin position="208"/>
        <end position="257"/>
    </location>
</feature>
<evidence type="ECO:0000256" key="3">
    <source>
        <dbReference type="ARBA" id="ARBA00022553"/>
    </source>
</evidence>
<dbReference type="OrthoDB" id="8552871at2"/>
<dbReference type="AlphaFoldDB" id="A0A4Z0BQB8"/>
<dbReference type="Pfam" id="PF02518">
    <property type="entry name" value="HATPase_c"/>
    <property type="match status" value="1"/>
</dbReference>
<feature type="domain" description="Histidine kinase" evidence="7">
    <location>
        <begin position="282"/>
        <end position="501"/>
    </location>
</feature>
<dbReference type="Pfam" id="PF13426">
    <property type="entry name" value="PAS_9"/>
    <property type="match status" value="1"/>
</dbReference>
<dbReference type="InterPro" id="IPR013767">
    <property type="entry name" value="PAS_fold"/>
</dbReference>
<dbReference type="RefSeq" id="WP_135265309.1">
    <property type="nucleotide sequence ID" value="NZ_SMLM01000003.1"/>
</dbReference>
<dbReference type="Proteomes" id="UP000298180">
    <property type="component" value="Unassembled WGS sequence"/>
</dbReference>
<gene>
    <name evidence="10" type="ORF">EZ313_21335</name>
</gene>
<name>A0A4Z0BQB8_9BURK</name>
<evidence type="ECO:0000313" key="11">
    <source>
        <dbReference type="Proteomes" id="UP000298180"/>
    </source>
</evidence>
<dbReference type="EMBL" id="SMLM01000003">
    <property type="protein sequence ID" value="TFZ00972.1"/>
    <property type="molecule type" value="Genomic_DNA"/>
</dbReference>
<dbReference type="SUPFAM" id="SSF55785">
    <property type="entry name" value="PYP-like sensor domain (PAS domain)"/>
    <property type="match status" value="2"/>
</dbReference>
<dbReference type="PROSITE" id="PS50113">
    <property type="entry name" value="PAC"/>
    <property type="match status" value="1"/>
</dbReference>
<dbReference type="Gene3D" id="1.10.287.130">
    <property type="match status" value="1"/>
</dbReference>
<comment type="caution">
    <text evidence="10">The sequence shown here is derived from an EMBL/GenBank/DDBJ whole genome shotgun (WGS) entry which is preliminary data.</text>
</comment>
<dbReference type="PANTHER" id="PTHR43047">
    <property type="entry name" value="TWO-COMPONENT HISTIDINE PROTEIN KINASE"/>
    <property type="match status" value="1"/>
</dbReference>
<organism evidence="10 11">
    <name type="scientific">Ramlibacter henchirensis</name>
    <dbReference type="NCBI Taxonomy" id="204072"/>
    <lineage>
        <taxon>Bacteria</taxon>
        <taxon>Pseudomonadati</taxon>
        <taxon>Pseudomonadota</taxon>
        <taxon>Betaproteobacteria</taxon>
        <taxon>Burkholderiales</taxon>
        <taxon>Comamonadaceae</taxon>
        <taxon>Ramlibacter</taxon>
    </lineage>
</organism>
<dbReference type="InterPro" id="IPR000014">
    <property type="entry name" value="PAS"/>
</dbReference>
<dbReference type="InterPro" id="IPR035965">
    <property type="entry name" value="PAS-like_dom_sf"/>
</dbReference>
<keyword evidence="6" id="KW-0175">Coiled coil</keyword>
<dbReference type="InterPro" id="IPR003661">
    <property type="entry name" value="HisK_dim/P_dom"/>
</dbReference>
<dbReference type="InterPro" id="IPR000700">
    <property type="entry name" value="PAS-assoc_C"/>
</dbReference>
<dbReference type="SMART" id="SM00387">
    <property type="entry name" value="HATPase_c"/>
    <property type="match status" value="1"/>
</dbReference>
<feature type="domain" description="PAS" evidence="8">
    <location>
        <begin position="7"/>
        <end position="53"/>
    </location>
</feature>
<evidence type="ECO:0000256" key="1">
    <source>
        <dbReference type="ARBA" id="ARBA00000085"/>
    </source>
</evidence>
<dbReference type="SUPFAM" id="SSF55874">
    <property type="entry name" value="ATPase domain of HSP90 chaperone/DNA topoisomerase II/histidine kinase"/>
    <property type="match status" value="1"/>
</dbReference>
<dbReference type="Gene3D" id="3.30.565.10">
    <property type="entry name" value="Histidine kinase-like ATPase, C-terminal domain"/>
    <property type="match status" value="1"/>
</dbReference>
<dbReference type="GO" id="GO:0009927">
    <property type="term" value="F:histidine phosphotransfer kinase activity"/>
    <property type="evidence" value="ECO:0007669"/>
    <property type="project" value="TreeGrafter"/>
</dbReference>
<evidence type="ECO:0000256" key="4">
    <source>
        <dbReference type="ARBA" id="ARBA00022679"/>
    </source>
</evidence>
<dbReference type="SUPFAM" id="SSF47384">
    <property type="entry name" value="Homodimeric domain of signal transducing histidine kinase"/>
    <property type="match status" value="1"/>
</dbReference>
<dbReference type="PRINTS" id="PR00344">
    <property type="entry name" value="BCTRLSENSOR"/>
</dbReference>
<dbReference type="SMART" id="SM00086">
    <property type="entry name" value="PAC"/>
    <property type="match status" value="2"/>
</dbReference>
<comment type="catalytic activity">
    <reaction evidence="1">
        <text>ATP + protein L-histidine = ADP + protein N-phospho-L-histidine.</text>
        <dbReference type="EC" id="2.7.13.3"/>
    </reaction>
</comment>
<dbReference type="PROSITE" id="PS50109">
    <property type="entry name" value="HIS_KIN"/>
    <property type="match status" value="1"/>
</dbReference>
<dbReference type="EC" id="2.7.13.3" evidence="2"/>
<dbReference type="SMART" id="SM00388">
    <property type="entry name" value="HisKA"/>
    <property type="match status" value="1"/>
</dbReference>
<dbReference type="InterPro" id="IPR036890">
    <property type="entry name" value="HATPase_C_sf"/>
</dbReference>
<dbReference type="InterPro" id="IPR005467">
    <property type="entry name" value="His_kinase_dom"/>
</dbReference>
<dbReference type="Pfam" id="PF00512">
    <property type="entry name" value="HisKA"/>
    <property type="match status" value="1"/>
</dbReference>
<evidence type="ECO:0000259" key="9">
    <source>
        <dbReference type="PROSITE" id="PS50113"/>
    </source>
</evidence>
<dbReference type="InterPro" id="IPR001610">
    <property type="entry name" value="PAC"/>
</dbReference>
<dbReference type="GO" id="GO:0006355">
    <property type="term" value="P:regulation of DNA-templated transcription"/>
    <property type="evidence" value="ECO:0007669"/>
    <property type="project" value="InterPro"/>
</dbReference>
<dbReference type="NCBIfam" id="TIGR00229">
    <property type="entry name" value="sensory_box"/>
    <property type="match status" value="2"/>
</dbReference>
<proteinExistence type="predicted"/>
<evidence type="ECO:0000259" key="7">
    <source>
        <dbReference type="PROSITE" id="PS50109"/>
    </source>
</evidence>
<evidence type="ECO:0000256" key="6">
    <source>
        <dbReference type="SAM" id="Coils"/>
    </source>
</evidence>
<dbReference type="Gene3D" id="3.30.450.20">
    <property type="entry name" value="PAS domain"/>
    <property type="match status" value="2"/>
</dbReference>
<dbReference type="Pfam" id="PF00989">
    <property type="entry name" value="PAS"/>
    <property type="match status" value="1"/>
</dbReference>
<feature type="domain" description="PAS" evidence="8">
    <location>
        <begin position="130"/>
        <end position="201"/>
    </location>
</feature>
<protein>
    <recommendedName>
        <fullName evidence="2">histidine kinase</fullName>
        <ecNumber evidence="2">2.7.13.3</ecNumber>
    </recommendedName>
</protein>
<evidence type="ECO:0000313" key="10">
    <source>
        <dbReference type="EMBL" id="TFZ00972.1"/>
    </source>
</evidence>
<dbReference type="PROSITE" id="PS50112">
    <property type="entry name" value="PAS"/>
    <property type="match status" value="2"/>
</dbReference>
<sequence length="504" mass="55425">MHQPQATRDDLSDFFDNAPVGLHFQTEDGRIRQSNHALAELLGSTREQLAGQSFTAFYADSVLAADHLERLRKGEDLNSAEVTLRSREGAERHVLVSASVLRNDGRFIHARVFTREIPALRRAIDALAQADARKAAILDASLDAIITMDAEGRLLDFNRAAESIFGYRRHEAIDRRLSELIIPPRLRAAHEAGLRRFLDSGIGPVIGRRIEVEAMRADGQEFPVELSIAVVHGAPPMFTATLRDVTERLRAERELQEALQALQQSESALRAADRRKDEFIATLAHELRNPLSPVRTAAEILARRGLRPEKIDLAVDVIRRQVSVMSRLLDDLLDVARVARGKVELRKELIAVGDVLRLAMQTAQSMLDAKSQRLELQSHVDLDLRLSADPVRLAQVLVNLLTNASKYSDPGQVITLRCCSTGESVLFEVEDRGIGFSSAEAERLFSLFTQLPGSAGRAQGGLGVGLALARSLMQLHGGTLQAHSRGPGQGATFRATLPLPADLH</sequence>
<dbReference type="CDD" id="cd00130">
    <property type="entry name" value="PAS"/>
    <property type="match status" value="2"/>
</dbReference>
<dbReference type="InterPro" id="IPR004358">
    <property type="entry name" value="Sig_transdc_His_kin-like_C"/>
</dbReference>
<feature type="coiled-coil region" evidence="6">
    <location>
        <begin position="248"/>
        <end position="275"/>
    </location>
</feature>
<evidence type="ECO:0000256" key="2">
    <source>
        <dbReference type="ARBA" id="ARBA00012438"/>
    </source>
</evidence>
<evidence type="ECO:0000256" key="5">
    <source>
        <dbReference type="ARBA" id="ARBA00022777"/>
    </source>
</evidence>